<gene>
    <name evidence="1" type="ORF">H0S73_12435</name>
</gene>
<reference evidence="1 2" key="1">
    <citation type="submission" date="2020-07" db="EMBL/GenBank/DDBJ databases">
        <title>Draft genome and description of Microvirga mediterraneensis Marseille-Q2068 sp. nov.</title>
        <authorList>
            <person name="Boxberger M."/>
        </authorList>
    </citation>
    <scope>NUCLEOTIDE SEQUENCE [LARGE SCALE GENOMIC DNA]</scope>
    <source>
        <strain evidence="1 2">Marseille-Q2068</strain>
    </source>
</reference>
<comment type="caution">
    <text evidence="1">The sequence shown here is derived from an EMBL/GenBank/DDBJ whole genome shotgun (WGS) entry which is preliminary data.</text>
</comment>
<organism evidence="1 2">
    <name type="scientific">Microvirga mediterraneensis</name>
    <dbReference type="NCBI Taxonomy" id="2754695"/>
    <lineage>
        <taxon>Bacteria</taxon>
        <taxon>Pseudomonadati</taxon>
        <taxon>Pseudomonadota</taxon>
        <taxon>Alphaproteobacteria</taxon>
        <taxon>Hyphomicrobiales</taxon>
        <taxon>Methylobacteriaceae</taxon>
        <taxon>Microvirga</taxon>
    </lineage>
</organism>
<evidence type="ECO:0000313" key="1">
    <source>
        <dbReference type="EMBL" id="MBA1156935.1"/>
    </source>
</evidence>
<accession>A0A838BPJ3</accession>
<protein>
    <submittedName>
        <fullName evidence="1">Uncharacterized protein</fullName>
    </submittedName>
</protein>
<keyword evidence="2" id="KW-1185">Reference proteome</keyword>
<name>A0A838BPJ3_9HYPH</name>
<proteinExistence type="predicted"/>
<dbReference type="Proteomes" id="UP000572984">
    <property type="component" value="Unassembled WGS sequence"/>
</dbReference>
<sequence>MAKFRITHEGGAYVIDAPDENAAMEALNSLGGSKPAKPEVGALQAGNLGIQQGVTLGFGDEIMAGAMVPAELIKGAITGEDSGKGLDRISDAYSRNLARERGKLEAAREQHPVMTGVGEVAGGLVTGGQLARGGATLMRPGQSLPKMVGAGAVEGAAYGAVGGFGEGEGGLENRLWDAGGGAVAGGAIGGAVPLLARGVGAGVSAVRDRMAASPAQRLLLEDIAAEGVTPAELATRRQALGPEGMLADTSETLRLRAEQLAQSDNPARPGVMEALQGRNARAGDRINSAFDEAAGPRPDVRQTLDDIIARRSSEADPLYRQSLDRPIVWTDRLQQFIDDPIMRRGLAQGVRIQRLEALAEGRPFNPHDYAIVDFDAAGDPIVGQVPNMRTLNVAKKGLDALVEGSRNQFGRLTEEGRALDQVRRSFLSQLDAMNPDYAAARQSWQGNSEVLEAFQRGREIFGSGTHPDFLAAEINDMSEAGREALRLGVRAAADEAMGRVRNGALKGRTLLDSDWNERKILQALGEEDGRALINALTGEQEMAATANQALGNSATSRRMDNPFRKQQKTDDRAGIVKNALNMRFGDAFSRLGEYAGDAYAGRRISNLARDVGPLLTARGAEADNVVQALIDAQTRRSGVQSAAPVLEQRTRDLLFGGARARPLSVMDLGG</sequence>
<dbReference type="AlphaFoldDB" id="A0A838BPJ3"/>
<evidence type="ECO:0000313" key="2">
    <source>
        <dbReference type="Proteomes" id="UP000572984"/>
    </source>
</evidence>
<dbReference type="RefSeq" id="WP_181052456.1">
    <property type="nucleotide sequence ID" value="NZ_JACDXJ010000001.1"/>
</dbReference>
<dbReference type="EMBL" id="JACDXJ010000001">
    <property type="protein sequence ID" value="MBA1156935.1"/>
    <property type="molecule type" value="Genomic_DNA"/>
</dbReference>